<protein>
    <recommendedName>
        <fullName evidence="17">Histone deacetylase</fullName>
        <ecNumber evidence="17">3.5.1.98</ecNumber>
    </recommendedName>
</protein>
<evidence type="ECO:0000256" key="16">
    <source>
        <dbReference type="ARBA" id="ARBA00049416"/>
    </source>
</evidence>
<sequence length="414" mass="46530">MDKSKISYIWDNKLIECCDRLPAVLGRASMVHSLIVTYNLLDQIKVVRSKPASYQDLKLFHTETYIEHVKSFTDVDEDYMPTKKDEEYGFGYDCTPVSDMYDIISNIAGASITAAECLLRGIADVSINWCGGWHHAHKSKAEGFCYVNDIVIAIEKLRKKFSKVLYIDLDVHHGNGVQDAYDSNESVFTLSFHKYEPGFYPGTGAVTDISSKAQGYSCNFPLHASYCDKTFVHAFNNIIAEVYSYFKPDVIVVQCGADALSLDPHGGAGLTIKGYCTCVYKILQTKKPTLLLGGGGYNHANAAKLWTAITAHAADVTLDENIPEHTYWPEYGPGYTLKVEPLLAKDLNTTQYIEHITAIIKENLNKYLGEYRLSAVLPRKRKLDWGNNSKWNDSKNDDPENKTLETSDVYEFNE</sequence>
<evidence type="ECO:0000313" key="20">
    <source>
        <dbReference type="Proteomes" id="UP000007151"/>
    </source>
</evidence>
<keyword evidence="12 17" id="KW-0804">Transcription</keyword>
<dbReference type="GO" id="GO:0005737">
    <property type="term" value="C:cytoplasm"/>
    <property type="evidence" value="ECO:0007669"/>
    <property type="project" value="UniProtKB-SubCell"/>
</dbReference>
<comment type="similarity">
    <text evidence="17">Belongs to the histone deacetylase family. HD Type 1 subfamily.</text>
</comment>
<dbReference type="SUPFAM" id="SSF52768">
    <property type="entry name" value="Arginase/deacetylase"/>
    <property type="match status" value="1"/>
</dbReference>
<keyword evidence="6" id="KW-0963">Cytoplasm</keyword>
<dbReference type="STRING" id="278856.A0A212FMK1"/>
<evidence type="ECO:0000256" key="13">
    <source>
        <dbReference type="ARBA" id="ARBA00023242"/>
    </source>
</evidence>
<gene>
    <name evidence="19" type="ORF">KGM_207043</name>
</gene>
<dbReference type="KEGG" id="dpl:KGM_207043"/>
<dbReference type="Pfam" id="PF00850">
    <property type="entry name" value="Hist_deacetyl"/>
    <property type="match status" value="1"/>
</dbReference>
<dbReference type="PANTHER" id="PTHR10625">
    <property type="entry name" value="HISTONE DEACETYLASE HDAC1-RELATED"/>
    <property type="match status" value="1"/>
</dbReference>
<dbReference type="Gene3D" id="3.40.800.20">
    <property type="entry name" value="Histone deacetylase domain"/>
    <property type="match status" value="1"/>
</dbReference>
<comment type="catalytic activity">
    <reaction evidence="16">
        <text>N(6)-acetyl-L-lysyl-[histone] + H2O = L-lysyl-[histone] + acetate</text>
        <dbReference type="Rhea" id="RHEA:58196"/>
        <dbReference type="Rhea" id="RHEA-COMP:9845"/>
        <dbReference type="Rhea" id="RHEA-COMP:11338"/>
        <dbReference type="ChEBI" id="CHEBI:15377"/>
        <dbReference type="ChEBI" id="CHEBI:29969"/>
        <dbReference type="ChEBI" id="CHEBI:30089"/>
        <dbReference type="ChEBI" id="CHEBI:61930"/>
        <dbReference type="EC" id="3.5.1.98"/>
    </reaction>
    <physiologicalReaction direction="left-to-right" evidence="16">
        <dbReference type="Rhea" id="RHEA:58197"/>
    </physiologicalReaction>
</comment>
<evidence type="ECO:0000313" key="19">
    <source>
        <dbReference type="EMBL" id="OWR54975.1"/>
    </source>
</evidence>
<evidence type="ECO:0000256" key="10">
    <source>
        <dbReference type="ARBA" id="ARBA00022853"/>
    </source>
</evidence>
<feature type="compositionally biased region" description="Basic and acidic residues" evidence="18">
    <location>
        <begin position="392"/>
        <end position="405"/>
    </location>
</feature>
<feature type="region of interest" description="Disordered" evidence="18">
    <location>
        <begin position="387"/>
        <end position="414"/>
    </location>
</feature>
<dbReference type="PRINTS" id="PR01271">
    <property type="entry name" value="HISDACETLASE"/>
</dbReference>
<evidence type="ECO:0000256" key="18">
    <source>
        <dbReference type="SAM" id="MobiDB-lite"/>
    </source>
</evidence>
<comment type="catalytic activity">
    <reaction evidence="15">
        <text>N(6)-(2E)-butenoyl-L-lysyl-[protein] + H2O = (2E)-2-butenoate + L-lysyl-[protein]</text>
        <dbReference type="Rhea" id="RHEA:69172"/>
        <dbReference type="Rhea" id="RHEA-COMP:9752"/>
        <dbReference type="Rhea" id="RHEA-COMP:13707"/>
        <dbReference type="ChEBI" id="CHEBI:15377"/>
        <dbReference type="ChEBI" id="CHEBI:29969"/>
        <dbReference type="ChEBI" id="CHEBI:35899"/>
        <dbReference type="ChEBI" id="CHEBI:137954"/>
    </reaction>
    <physiologicalReaction direction="left-to-right" evidence="15">
        <dbReference type="Rhea" id="RHEA:69173"/>
    </physiologicalReaction>
</comment>
<dbReference type="PRINTS" id="PR01270">
    <property type="entry name" value="HDASUPER"/>
</dbReference>
<keyword evidence="8" id="KW-0479">Metal-binding</keyword>
<dbReference type="PIRSF" id="PIRSF037913">
    <property type="entry name" value="His_deacetylse_1"/>
    <property type="match status" value="1"/>
</dbReference>
<dbReference type="InterPro" id="IPR003084">
    <property type="entry name" value="HDAC_I/II"/>
</dbReference>
<keyword evidence="11 17" id="KW-0805">Transcription regulation</keyword>
<organism evidence="19 20">
    <name type="scientific">Danaus plexippus plexippus</name>
    <dbReference type="NCBI Taxonomy" id="278856"/>
    <lineage>
        <taxon>Eukaryota</taxon>
        <taxon>Metazoa</taxon>
        <taxon>Ecdysozoa</taxon>
        <taxon>Arthropoda</taxon>
        <taxon>Hexapoda</taxon>
        <taxon>Insecta</taxon>
        <taxon>Pterygota</taxon>
        <taxon>Neoptera</taxon>
        <taxon>Endopterygota</taxon>
        <taxon>Lepidoptera</taxon>
        <taxon>Glossata</taxon>
        <taxon>Ditrysia</taxon>
        <taxon>Papilionoidea</taxon>
        <taxon>Nymphalidae</taxon>
        <taxon>Danainae</taxon>
        <taxon>Danaini</taxon>
        <taxon>Danaina</taxon>
        <taxon>Danaus</taxon>
        <taxon>Danaus</taxon>
    </lineage>
</organism>
<evidence type="ECO:0000256" key="8">
    <source>
        <dbReference type="ARBA" id="ARBA00022723"/>
    </source>
</evidence>
<evidence type="ECO:0000256" key="4">
    <source>
        <dbReference type="ARBA" id="ARBA00004496"/>
    </source>
</evidence>
<comment type="catalytic activity">
    <reaction evidence="14">
        <text>N(6)-acetyl-L-lysyl-[protein] + H2O = L-lysyl-[protein] + acetate</text>
        <dbReference type="Rhea" id="RHEA:58108"/>
        <dbReference type="Rhea" id="RHEA-COMP:9752"/>
        <dbReference type="Rhea" id="RHEA-COMP:10731"/>
        <dbReference type="ChEBI" id="CHEBI:15377"/>
        <dbReference type="ChEBI" id="CHEBI:29969"/>
        <dbReference type="ChEBI" id="CHEBI:30089"/>
        <dbReference type="ChEBI" id="CHEBI:61930"/>
    </reaction>
    <physiologicalReaction direction="left-to-right" evidence="14">
        <dbReference type="Rhea" id="RHEA:58109"/>
    </physiologicalReaction>
</comment>
<evidence type="ECO:0000256" key="5">
    <source>
        <dbReference type="ARBA" id="ARBA00022454"/>
    </source>
</evidence>
<dbReference type="Proteomes" id="UP000007151">
    <property type="component" value="Unassembled WGS sequence"/>
</dbReference>
<dbReference type="PANTHER" id="PTHR10625:SF14">
    <property type="entry name" value="HISTONE DEACETYLASE 8"/>
    <property type="match status" value="1"/>
</dbReference>
<dbReference type="eggNOG" id="KOG1342">
    <property type="taxonomic scope" value="Eukaryota"/>
</dbReference>
<dbReference type="OrthoDB" id="73273at2759"/>
<dbReference type="InterPro" id="IPR023696">
    <property type="entry name" value="Ureohydrolase_dom_sf"/>
</dbReference>
<dbReference type="GO" id="GO:0005634">
    <property type="term" value="C:nucleus"/>
    <property type="evidence" value="ECO:0007669"/>
    <property type="project" value="UniProtKB-SubCell"/>
</dbReference>
<keyword evidence="10 17" id="KW-0156">Chromatin regulator</keyword>
<evidence type="ECO:0000256" key="12">
    <source>
        <dbReference type="ARBA" id="ARBA00023163"/>
    </source>
</evidence>
<dbReference type="InterPro" id="IPR037138">
    <property type="entry name" value="His_deacetylse_dom_sf"/>
</dbReference>
<proteinExistence type="inferred from homology"/>
<keyword evidence="20" id="KW-1185">Reference proteome</keyword>
<dbReference type="GO" id="GO:0005694">
    <property type="term" value="C:chromosome"/>
    <property type="evidence" value="ECO:0007669"/>
    <property type="project" value="UniProtKB-SubCell"/>
</dbReference>
<evidence type="ECO:0000256" key="15">
    <source>
        <dbReference type="ARBA" id="ARBA00049193"/>
    </source>
</evidence>
<dbReference type="AlphaFoldDB" id="A0A212FMK1"/>
<comment type="caution">
    <text evidence="19">The sequence shown here is derived from an EMBL/GenBank/DDBJ whole genome shotgun (WGS) entry which is preliminary data.</text>
</comment>
<comment type="cofactor">
    <cofactor evidence="1">
        <name>a divalent metal cation</name>
        <dbReference type="ChEBI" id="CHEBI:60240"/>
    </cofactor>
</comment>
<keyword evidence="9 17" id="KW-0378">Hydrolase</keyword>
<dbReference type="InterPro" id="IPR023801">
    <property type="entry name" value="His_deacetylse_dom"/>
</dbReference>
<keyword evidence="13 17" id="KW-0539">Nucleus</keyword>
<keyword evidence="5" id="KW-0158">Chromosome</keyword>
<evidence type="ECO:0000256" key="1">
    <source>
        <dbReference type="ARBA" id="ARBA00001968"/>
    </source>
</evidence>
<name>A0A212FMK1_DANPL</name>
<evidence type="ECO:0000256" key="14">
    <source>
        <dbReference type="ARBA" id="ARBA00049136"/>
    </source>
</evidence>
<evidence type="ECO:0000256" key="6">
    <source>
        <dbReference type="ARBA" id="ARBA00022490"/>
    </source>
</evidence>
<evidence type="ECO:0000256" key="17">
    <source>
        <dbReference type="PIRNR" id="PIRNR037913"/>
    </source>
</evidence>
<accession>A0A212FMK1</accession>
<dbReference type="EMBL" id="AGBW02007651">
    <property type="protein sequence ID" value="OWR54975.1"/>
    <property type="molecule type" value="Genomic_DNA"/>
</dbReference>
<dbReference type="GO" id="GO:0141221">
    <property type="term" value="F:histone deacetylase activity, hydrolytic mechanism"/>
    <property type="evidence" value="ECO:0007669"/>
    <property type="project" value="UniProtKB-EC"/>
</dbReference>
<evidence type="ECO:0000256" key="7">
    <source>
        <dbReference type="ARBA" id="ARBA00022491"/>
    </source>
</evidence>
<dbReference type="GO" id="GO:0160008">
    <property type="term" value="F:protein decrotonylase activity"/>
    <property type="evidence" value="ECO:0007669"/>
    <property type="project" value="RHEA"/>
</dbReference>
<evidence type="ECO:0000256" key="3">
    <source>
        <dbReference type="ARBA" id="ARBA00004286"/>
    </source>
</evidence>
<dbReference type="GO" id="GO:0031507">
    <property type="term" value="P:heterochromatin formation"/>
    <property type="evidence" value="ECO:0007669"/>
    <property type="project" value="TreeGrafter"/>
</dbReference>
<dbReference type="GO" id="GO:0046872">
    <property type="term" value="F:metal ion binding"/>
    <property type="evidence" value="ECO:0007669"/>
    <property type="project" value="UniProtKB-KW"/>
</dbReference>
<dbReference type="EC" id="3.5.1.98" evidence="17"/>
<evidence type="ECO:0000256" key="9">
    <source>
        <dbReference type="ARBA" id="ARBA00022801"/>
    </source>
</evidence>
<comment type="subcellular location">
    <subcellularLocation>
        <location evidence="3">Chromosome</location>
    </subcellularLocation>
    <subcellularLocation>
        <location evidence="4">Cytoplasm</location>
    </subcellularLocation>
    <subcellularLocation>
        <location evidence="2 17">Nucleus</location>
    </subcellularLocation>
</comment>
<dbReference type="InterPro" id="IPR000286">
    <property type="entry name" value="HDACs"/>
</dbReference>
<evidence type="ECO:0000256" key="2">
    <source>
        <dbReference type="ARBA" id="ARBA00004123"/>
    </source>
</evidence>
<reference evidence="19 20" key="1">
    <citation type="journal article" date="2011" name="Cell">
        <title>The monarch butterfly genome yields insights into long-distance migration.</title>
        <authorList>
            <person name="Zhan S."/>
            <person name="Merlin C."/>
            <person name="Boore J.L."/>
            <person name="Reppert S.M."/>
        </authorList>
    </citation>
    <scope>NUCLEOTIDE SEQUENCE [LARGE SCALE GENOMIC DNA]</scope>
    <source>
        <strain evidence="19">F-2</strain>
    </source>
</reference>
<evidence type="ECO:0000256" key="11">
    <source>
        <dbReference type="ARBA" id="ARBA00023015"/>
    </source>
</evidence>
<keyword evidence="7" id="KW-0678">Repressor</keyword>